<gene>
    <name evidence="7" type="ORF">DCMF_15105</name>
</gene>
<feature type="transmembrane region" description="Helical" evidence="6">
    <location>
        <begin position="36"/>
        <end position="69"/>
    </location>
</feature>
<dbReference type="CDD" id="cd06581">
    <property type="entry name" value="TM_PBP1_LivM_like"/>
    <property type="match status" value="1"/>
</dbReference>
<keyword evidence="8" id="KW-1185">Reference proteome</keyword>
<feature type="transmembrane region" description="Helical" evidence="6">
    <location>
        <begin position="156"/>
        <end position="175"/>
    </location>
</feature>
<feature type="transmembrane region" description="Helical" evidence="6">
    <location>
        <begin position="280"/>
        <end position="299"/>
    </location>
</feature>
<keyword evidence="3 6" id="KW-0812">Transmembrane</keyword>
<sequence length="304" mass="33403">MENKKIQYLVLGILCAAILILPQVSNNYVMEVMTNAFFYMVLCLGLNITVGYCGLLNLGNAAFFAFGAYTTGILVKMGISFWLTIPIAMVISVIVACIIGGPTLKLRSDYLAIVTLGFGEITRLIARNLSITGGASGLVGIPRPEFFGMKIYLINHFYYVFFILVVIAIIVSYRLHQSRFGRALEYIREDEDAAEAMGIDTVRYKLLAYIVGSLFAGVGGCFYAIKMSAVSPESFLFLQSANVLLAIVLGGMGKIPGALLGAFLLVLFPEVFRSIGETRMLFFGIVLVMVMIFRPQGIWPERKS</sequence>
<feature type="transmembrane region" description="Helical" evidence="6">
    <location>
        <begin position="245"/>
        <end position="268"/>
    </location>
</feature>
<evidence type="ECO:0000256" key="5">
    <source>
        <dbReference type="ARBA" id="ARBA00023136"/>
    </source>
</evidence>
<accession>A0A3G1L1V3</accession>
<dbReference type="KEGG" id="fwa:DCMF_15105"/>
<evidence type="ECO:0000256" key="3">
    <source>
        <dbReference type="ARBA" id="ARBA00022692"/>
    </source>
</evidence>
<evidence type="ECO:0000256" key="4">
    <source>
        <dbReference type="ARBA" id="ARBA00022989"/>
    </source>
</evidence>
<dbReference type="AlphaFoldDB" id="A0A3G1L1V3"/>
<evidence type="ECO:0000313" key="8">
    <source>
        <dbReference type="Proteomes" id="UP000323521"/>
    </source>
</evidence>
<dbReference type="InterPro" id="IPR043428">
    <property type="entry name" value="LivM-like"/>
</dbReference>
<keyword evidence="4 6" id="KW-1133">Transmembrane helix</keyword>
<evidence type="ECO:0000256" key="2">
    <source>
        <dbReference type="ARBA" id="ARBA00022475"/>
    </source>
</evidence>
<feature type="transmembrane region" description="Helical" evidence="6">
    <location>
        <begin position="206"/>
        <end position="225"/>
    </location>
</feature>
<reference evidence="7 8" key="1">
    <citation type="submission" date="2016-10" db="EMBL/GenBank/DDBJ databases">
        <title>Complete Genome Sequence of Peptococcaceae strain DCMF.</title>
        <authorList>
            <person name="Edwards R.J."/>
            <person name="Holland S.I."/>
            <person name="Deshpande N.P."/>
            <person name="Wong Y.K."/>
            <person name="Ertan H."/>
            <person name="Manefield M."/>
            <person name="Russell T.L."/>
            <person name="Lee M.J."/>
        </authorList>
    </citation>
    <scope>NUCLEOTIDE SEQUENCE [LARGE SCALE GENOMIC DNA]</scope>
    <source>
        <strain evidence="7 8">DCMF</strain>
    </source>
</reference>
<dbReference type="Proteomes" id="UP000323521">
    <property type="component" value="Chromosome"/>
</dbReference>
<name>A0A3G1L1V3_FORW1</name>
<dbReference type="GO" id="GO:0005886">
    <property type="term" value="C:plasma membrane"/>
    <property type="evidence" value="ECO:0007669"/>
    <property type="project" value="UniProtKB-SubCell"/>
</dbReference>
<dbReference type="EMBL" id="CP017634">
    <property type="protein sequence ID" value="ATW28630.1"/>
    <property type="molecule type" value="Genomic_DNA"/>
</dbReference>
<dbReference type="PANTHER" id="PTHR30482:SF10">
    <property type="entry name" value="HIGH-AFFINITY BRANCHED-CHAIN AMINO ACID TRANSPORT PROTEIN BRAE"/>
    <property type="match status" value="1"/>
</dbReference>
<dbReference type="PANTHER" id="PTHR30482">
    <property type="entry name" value="HIGH-AFFINITY BRANCHED-CHAIN AMINO ACID TRANSPORT SYSTEM PERMEASE"/>
    <property type="match status" value="1"/>
</dbReference>
<dbReference type="Pfam" id="PF02653">
    <property type="entry name" value="BPD_transp_2"/>
    <property type="match status" value="1"/>
</dbReference>
<evidence type="ECO:0000256" key="1">
    <source>
        <dbReference type="ARBA" id="ARBA00004651"/>
    </source>
</evidence>
<proteinExistence type="predicted"/>
<keyword evidence="5 6" id="KW-0472">Membrane</keyword>
<evidence type="ECO:0000313" key="7">
    <source>
        <dbReference type="EMBL" id="ATW28630.1"/>
    </source>
</evidence>
<keyword evidence="2" id="KW-1003">Cell membrane</keyword>
<evidence type="ECO:0000256" key="6">
    <source>
        <dbReference type="SAM" id="Phobius"/>
    </source>
</evidence>
<organism evidence="7 8">
    <name type="scientific">Formimonas warabiya</name>
    <dbReference type="NCBI Taxonomy" id="1761012"/>
    <lineage>
        <taxon>Bacteria</taxon>
        <taxon>Bacillati</taxon>
        <taxon>Bacillota</taxon>
        <taxon>Clostridia</taxon>
        <taxon>Eubacteriales</taxon>
        <taxon>Peptococcaceae</taxon>
        <taxon>Candidatus Formimonas</taxon>
    </lineage>
</organism>
<comment type="subcellular location">
    <subcellularLocation>
        <location evidence="1">Cell membrane</location>
        <topology evidence="1">Multi-pass membrane protein</topology>
    </subcellularLocation>
</comment>
<dbReference type="InterPro" id="IPR001851">
    <property type="entry name" value="ABC_transp_permease"/>
</dbReference>
<dbReference type="GO" id="GO:0015658">
    <property type="term" value="F:branched-chain amino acid transmembrane transporter activity"/>
    <property type="evidence" value="ECO:0007669"/>
    <property type="project" value="InterPro"/>
</dbReference>
<protein>
    <submittedName>
        <fullName evidence="7">Branched-chain amino acid ABC transporter permease</fullName>
    </submittedName>
</protein>
<feature type="transmembrane region" description="Helical" evidence="6">
    <location>
        <begin position="81"/>
        <end position="101"/>
    </location>
</feature>